<dbReference type="Proteomes" id="UP001431784">
    <property type="component" value="Unassembled WGS sequence"/>
</dbReference>
<evidence type="ECO:0000313" key="2">
    <source>
        <dbReference type="EMBL" id="MDD7970271.1"/>
    </source>
</evidence>
<keyword evidence="3" id="KW-1185">Reference proteome</keyword>
<reference evidence="2" key="1">
    <citation type="submission" date="2023-02" db="EMBL/GenBank/DDBJ databases">
        <title>Description of Roseinatronobacter alkalisoli sp. nov., an alkaliphilic bacerium isolated from soda soil.</title>
        <authorList>
            <person name="Wei W."/>
        </authorList>
    </citation>
    <scope>NUCLEOTIDE SEQUENCE</scope>
    <source>
        <strain evidence="2">HJB301</strain>
    </source>
</reference>
<evidence type="ECO:0000256" key="1">
    <source>
        <dbReference type="SAM" id="MobiDB-lite"/>
    </source>
</evidence>
<name>A0ABT5T576_9RHOB</name>
<protein>
    <submittedName>
        <fullName evidence="2">Uncharacterized protein</fullName>
    </submittedName>
</protein>
<dbReference type="EMBL" id="JAQZSM010000002">
    <property type="protein sequence ID" value="MDD7970271.1"/>
    <property type="molecule type" value="Genomic_DNA"/>
</dbReference>
<evidence type="ECO:0000313" key="3">
    <source>
        <dbReference type="Proteomes" id="UP001431784"/>
    </source>
</evidence>
<proteinExistence type="predicted"/>
<comment type="caution">
    <text evidence="2">The sequence shown here is derived from an EMBL/GenBank/DDBJ whole genome shotgun (WGS) entry which is preliminary data.</text>
</comment>
<feature type="region of interest" description="Disordered" evidence="1">
    <location>
        <begin position="120"/>
        <end position="152"/>
    </location>
</feature>
<feature type="compositionally biased region" description="Pro residues" evidence="1">
    <location>
        <begin position="131"/>
        <end position="145"/>
    </location>
</feature>
<organism evidence="2 3">
    <name type="scientific">Roseinatronobacter alkalisoli</name>
    <dbReference type="NCBI Taxonomy" id="3028235"/>
    <lineage>
        <taxon>Bacteria</taxon>
        <taxon>Pseudomonadati</taxon>
        <taxon>Pseudomonadota</taxon>
        <taxon>Alphaproteobacteria</taxon>
        <taxon>Rhodobacterales</taxon>
        <taxon>Paracoccaceae</taxon>
        <taxon>Roseinatronobacter</taxon>
    </lineage>
</organism>
<gene>
    <name evidence="2" type="ORF">PUT78_04100</name>
</gene>
<accession>A0ABT5T576</accession>
<dbReference type="RefSeq" id="WP_274350866.1">
    <property type="nucleotide sequence ID" value="NZ_JAQZSM010000002.1"/>
</dbReference>
<sequence length="252" mass="24745">MQVIELQIRRASRGTAWRARTAVAAFFGAVLLPLSVQAQLLSIGGGDNGGLNVGVSLGGISAGVGVGGDSLASVDASVGSNINAGATIGGSDGLADVSASVGNLDADATVLGTDSALSASITTGSTTPGVPGTPTPPPGPGPGPGATPGQQFPDINTIPITQRHRPSGRCAGAGNYDVLNGLAVLDSRGTFLGVVVGAYVTGTELTRVRIAVDPRVVASGGCVEYSTAGGRATPQGIMINTTQDNLQASLSR</sequence>